<evidence type="ECO:0000313" key="1">
    <source>
        <dbReference type="EMBL" id="KAJ3018279.1"/>
    </source>
</evidence>
<organism evidence="1 2">
    <name type="scientific">Trametes sanguinea</name>
    <dbReference type="NCBI Taxonomy" id="158606"/>
    <lineage>
        <taxon>Eukaryota</taxon>
        <taxon>Fungi</taxon>
        <taxon>Dikarya</taxon>
        <taxon>Basidiomycota</taxon>
        <taxon>Agaricomycotina</taxon>
        <taxon>Agaricomycetes</taxon>
        <taxon>Polyporales</taxon>
        <taxon>Polyporaceae</taxon>
        <taxon>Trametes</taxon>
    </lineage>
</organism>
<reference evidence="1" key="1">
    <citation type="submission" date="2022-08" db="EMBL/GenBank/DDBJ databases">
        <title>Genome Sequence of Pycnoporus sanguineus.</title>
        <authorList>
            <person name="Buettner E."/>
        </authorList>
    </citation>
    <scope>NUCLEOTIDE SEQUENCE</scope>
    <source>
        <strain evidence="1">CG-C14</strain>
    </source>
</reference>
<comment type="caution">
    <text evidence="1">The sequence shown here is derived from an EMBL/GenBank/DDBJ whole genome shotgun (WGS) entry which is preliminary data.</text>
</comment>
<name>A0ACC1QCD2_9APHY</name>
<proteinExistence type="predicted"/>
<keyword evidence="2" id="KW-1185">Reference proteome</keyword>
<sequence length="202" mass="21713">MYPTFEKAEHSEASASAVTQVLDMIDCTRQVHDSVCAFRTYIYCSTVAALAIGPALVPTFGVNWRCCNAPASPSLLTSGIARFSASDQLVSVQAIKAYLRSSFMHASIFRDFGHRQEPVYQSHKCSPTYAATCDSGLFRMIGFPHGAILASADLVEEGLEHLALERDLALLRVRGVLGDGLDEAHDALSALTRASAAGSFLP</sequence>
<accession>A0ACC1QCD2</accession>
<protein>
    <submittedName>
        <fullName evidence="1">Uncharacterized protein</fullName>
    </submittedName>
</protein>
<dbReference type="EMBL" id="JANSHE010000047">
    <property type="protein sequence ID" value="KAJ3018279.1"/>
    <property type="molecule type" value="Genomic_DNA"/>
</dbReference>
<dbReference type="Proteomes" id="UP001144978">
    <property type="component" value="Unassembled WGS sequence"/>
</dbReference>
<evidence type="ECO:0000313" key="2">
    <source>
        <dbReference type="Proteomes" id="UP001144978"/>
    </source>
</evidence>
<gene>
    <name evidence="1" type="ORF">NUW54_g377</name>
</gene>